<comment type="subunit">
    <text evidence="2">DNA polymerase III contains a core (composed of alpha, epsilon and theta chains) that associates with a tau subunit. This core dimerizes to form the POLIII' complex. PolIII' associates with the gamma complex (composed of gamma, delta, delta', psi and chi chains) and with the beta chain to form the complete DNA polymerase III complex.</text>
</comment>
<reference evidence="5" key="1">
    <citation type="submission" date="2019-01" db="EMBL/GenBank/DDBJ databases">
        <authorList>
            <consortium name="Genoscope - CEA"/>
            <person name="William W."/>
        </authorList>
    </citation>
    <scope>NUCLEOTIDE SEQUENCE</scope>
    <source>
        <strain evidence="5">CR-1</strain>
    </source>
</reference>
<keyword evidence="3" id="KW-1133">Transmembrane helix</keyword>
<dbReference type="GO" id="GO:0003887">
    <property type="term" value="F:DNA-directed DNA polymerase activity"/>
    <property type="evidence" value="ECO:0007669"/>
    <property type="project" value="InterPro"/>
</dbReference>
<organism evidence="5">
    <name type="scientific">uncultured Desulfobacteraceae bacterium</name>
    <dbReference type="NCBI Taxonomy" id="218296"/>
    <lineage>
        <taxon>Bacteria</taxon>
        <taxon>Pseudomonadati</taxon>
        <taxon>Thermodesulfobacteriota</taxon>
        <taxon>Desulfobacteria</taxon>
        <taxon>Desulfobacterales</taxon>
        <taxon>Desulfobacteraceae</taxon>
        <taxon>environmental samples</taxon>
    </lineage>
</organism>
<dbReference type="GO" id="GO:0005829">
    <property type="term" value="C:cytosol"/>
    <property type="evidence" value="ECO:0007669"/>
    <property type="project" value="TreeGrafter"/>
</dbReference>
<dbReference type="SUPFAM" id="SSF55785">
    <property type="entry name" value="PYP-like sensor domain (PAS domain)"/>
    <property type="match status" value="1"/>
</dbReference>
<keyword evidence="3" id="KW-0812">Transmembrane</keyword>
<evidence type="ECO:0000256" key="1">
    <source>
        <dbReference type="ARBA" id="ARBA00025483"/>
    </source>
</evidence>
<evidence type="ECO:0000256" key="3">
    <source>
        <dbReference type="SAM" id="Phobius"/>
    </source>
</evidence>
<protein>
    <recommendedName>
        <fullName evidence="4">Exonuclease domain-containing protein</fullName>
    </recommendedName>
</protein>
<dbReference type="Gene3D" id="3.30.450.20">
    <property type="entry name" value="PAS domain"/>
    <property type="match status" value="1"/>
</dbReference>
<keyword evidence="3" id="KW-0472">Membrane</keyword>
<dbReference type="Gene3D" id="3.30.420.10">
    <property type="entry name" value="Ribonuclease H-like superfamily/Ribonuclease H"/>
    <property type="match status" value="1"/>
</dbReference>
<proteinExistence type="predicted"/>
<comment type="function">
    <text evidence="1">DNA polymerase III is a complex, multichain enzyme responsible for most of the replicative synthesis in bacteria. The epsilon subunit contain the editing function and is a proofreading 3'-5' exonuclease.</text>
</comment>
<dbReference type="GO" id="GO:0045004">
    <property type="term" value="P:DNA replication proofreading"/>
    <property type="evidence" value="ECO:0007669"/>
    <property type="project" value="TreeGrafter"/>
</dbReference>
<dbReference type="InterPro" id="IPR006054">
    <property type="entry name" value="DnaQ"/>
</dbReference>
<dbReference type="PANTHER" id="PTHR30231">
    <property type="entry name" value="DNA POLYMERASE III SUBUNIT EPSILON"/>
    <property type="match status" value="1"/>
</dbReference>
<dbReference type="GO" id="GO:0003677">
    <property type="term" value="F:DNA binding"/>
    <property type="evidence" value="ECO:0007669"/>
    <property type="project" value="InterPro"/>
</dbReference>
<dbReference type="SUPFAM" id="SSF53098">
    <property type="entry name" value="Ribonuclease H-like"/>
    <property type="match status" value="1"/>
</dbReference>
<dbReference type="GO" id="GO:0008408">
    <property type="term" value="F:3'-5' exonuclease activity"/>
    <property type="evidence" value="ECO:0007669"/>
    <property type="project" value="TreeGrafter"/>
</dbReference>
<dbReference type="Pfam" id="PF00929">
    <property type="entry name" value="RNase_T"/>
    <property type="match status" value="1"/>
</dbReference>
<dbReference type="PANTHER" id="PTHR30231:SF41">
    <property type="entry name" value="DNA POLYMERASE III SUBUNIT EPSILON"/>
    <property type="match status" value="1"/>
</dbReference>
<feature type="transmembrane region" description="Helical" evidence="3">
    <location>
        <begin position="51"/>
        <end position="71"/>
    </location>
</feature>
<dbReference type="InterPro" id="IPR013520">
    <property type="entry name" value="Ribonucl_H"/>
</dbReference>
<name>A0A484HIX3_9BACT</name>
<dbReference type="CDD" id="cd06127">
    <property type="entry name" value="DEDDh"/>
    <property type="match status" value="1"/>
</dbReference>
<feature type="domain" description="Exonuclease" evidence="4">
    <location>
        <begin position="532"/>
        <end position="700"/>
    </location>
</feature>
<gene>
    <name evidence="5" type="ORF">EPICR_40002</name>
</gene>
<dbReference type="NCBIfam" id="TIGR00573">
    <property type="entry name" value="dnaq"/>
    <property type="match status" value="1"/>
</dbReference>
<dbReference type="SMART" id="SM00479">
    <property type="entry name" value="EXOIII"/>
    <property type="match status" value="1"/>
</dbReference>
<evidence type="ECO:0000313" key="5">
    <source>
        <dbReference type="EMBL" id="VEN74423.1"/>
    </source>
</evidence>
<evidence type="ECO:0000256" key="2">
    <source>
        <dbReference type="ARBA" id="ARBA00026073"/>
    </source>
</evidence>
<dbReference type="EMBL" id="CAACVI010000034">
    <property type="protein sequence ID" value="VEN74423.1"/>
    <property type="molecule type" value="Genomic_DNA"/>
</dbReference>
<dbReference type="FunFam" id="3.30.420.10:FF:000045">
    <property type="entry name" value="3'-5' exonuclease DinG"/>
    <property type="match status" value="1"/>
</dbReference>
<evidence type="ECO:0000259" key="4">
    <source>
        <dbReference type="SMART" id="SM00479"/>
    </source>
</evidence>
<dbReference type="InterPro" id="IPR012337">
    <property type="entry name" value="RNaseH-like_sf"/>
</dbReference>
<dbReference type="InterPro" id="IPR036397">
    <property type="entry name" value="RNaseH_sf"/>
</dbReference>
<dbReference type="InterPro" id="IPR035965">
    <property type="entry name" value="PAS-like_dom_sf"/>
</dbReference>
<dbReference type="AlphaFoldDB" id="A0A484HIX3"/>
<accession>A0A484HIX3</accession>
<sequence length="724" mass="81638">MRPKRTFVWAGALASLFLMAGAALLVAAVIHSLPPDLSEAASEIIYGHLFYIGATALVAMFVATFVFEGMFQRFVLPIYRLAEEVSLINSANPSYRIKPSGNKHYMGLAKALNDWADQYQDMQNSVEERILRAGEKLENEKNILASVISELTEGIVICSAQGRILLFNKRAREFLERDSDPRSPDAPPAGPVGRMGLGRPIFEAIEKNLIIHGLEDIGEKMRKNAPDITSAFVTPGKNQELCRVEIVPILKLKNRLYGFILIIDNIAGQLETERGLSLKFQSFRRDIRASIAGLRSAMEVILEYPDMDKNRLSGFMDIVKNGFDKINENLDSEILEYSRAFHHQRKLVYMSAENLLESLAHKLENRLRLSMEIRGCEDGCWTRIDTYTLILALMCLIRHIQNETGTGRFSWTAQNRGRFVNLDLSWKGNPVTMEKLRRWEDEALSLDHDAIPLTLGEVMEYHEGKIWPYFPDPESDQSRLRIVLPLEHAPDRDSPGHKPVLYESRPEFYDFDLFNQPGQTPELNDHPLAALNFTVFDTETTGLDPSGGDEIISIGGFRIVNSRILKTDYFDELVDPRRPIPWESVKIHGIYPEMLNGKPTAAKVLPLFKEFVGDTILIAHNAAFDMKMLQMKEEATGVKLINPTLDTMLLSAVVHPAQEDHTLEAIAERLGVSIVGRHTALGDALATGELFLKMLPLLSAMGIHTLKEALTASRKKYYSRIDFF</sequence>